<feature type="transmembrane region" description="Helical" evidence="16">
    <location>
        <begin position="328"/>
        <end position="352"/>
    </location>
</feature>
<feature type="transmembrane region" description="Helical" evidence="16">
    <location>
        <begin position="400"/>
        <end position="424"/>
    </location>
</feature>
<dbReference type="EMBL" id="PVBS01000005">
    <property type="protein sequence ID" value="PRD51395.1"/>
    <property type="molecule type" value="Genomic_DNA"/>
</dbReference>
<feature type="transmembrane region" description="Helical" evidence="16">
    <location>
        <begin position="123"/>
        <end position="141"/>
    </location>
</feature>
<evidence type="ECO:0000256" key="8">
    <source>
        <dbReference type="ARBA" id="ARBA00023053"/>
    </source>
</evidence>
<dbReference type="CDD" id="cd11475">
    <property type="entry name" value="SLC5sbd_PutP"/>
    <property type="match status" value="1"/>
</dbReference>
<dbReference type="AlphaFoldDB" id="A0A2S9JEP7"/>
<evidence type="ECO:0000256" key="15">
    <source>
        <dbReference type="RuleBase" id="RU362091"/>
    </source>
</evidence>
<dbReference type="InterPro" id="IPR018212">
    <property type="entry name" value="Na/solute_symporter_CS"/>
</dbReference>
<feature type="transmembrane region" description="Helical" evidence="16">
    <location>
        <begin position="161"/>
        <end position="184"/>
    </location>
</feature>
<organism evidence="17 18">
    <name type="scientific">Sphingobacterium gobiense</name>
    <dbReference type="NCBI Taxonomy" id="1382456"/>
    <lineage>
        <taxon>Bacteria</taxon>
        <taxon>Pseudomonadati</taxon>
        <taxon>Bacteroidota</taxon>
        <taxon>Sphingobacteriia</taxon>
        <taxon>Sphingobacteriales</taxon>
        <taxon>Sphingobacteriaceae</taxon>
        <taxon>Sphingobacterium</taxon>
    </lineage>
</organism>
<dbReference type="GO" id="GO:0015193">
    <property type="term" value="F:L-proline transmembrane transporter activity"/>
    <property type="evidence" value="ECO:0007669"/>
    <property type="project" value="TreeGrafter"/>
</dbReference>
<dbReference type="GO" id="GO:0005886">
    <property type="term" value="C:plasma membrane"/>
    <property type="evidence" value="ECO:0007669"/>
    <property type="project" value="UniProtKB-SubCell"/>
</dbReference>
<comment type="similarity">
    <text evidence="2 15">Belongs to the sodium:solute symporter (SSF) (TC 2.A.21) family.</text>
</comment>
<comment type="subcellular location">
    <subcellularLocation>
        <location evidence="1 16">Cell membrane</location>
        <topology evidence="1 16">Multi-pass membrane protein</topology>
    </subcellularLocation>
</comment>
<dbReference type="OrthoDB" id="9814523at2"/>
<evidence type="ECO:0000256" key="2">
    <source>
        <dbReference type="ARBA" id="ARBA00006434"/>
    </source>
</evidence>
<dbReference type="FunFam" id="1.20.1730.10:FF:000002">
    <property type="entry name" value="Sodium/proline symporter"/>
    <property type="match status" value="1"/>
</dbReference>
<evidence type="ECO:0000256" key="11">
    <source>
        <dbReference type="ARBA" id="ARBA00023201"/>
    </source>
</evidence>
<keyword evidence="10 16" id="KW-0472">Membrane</keyword>
<evidence type="ECO:0000256" key="12">
    <source>
        <dbReference type="ARBA" id="ARBA00033708"/>
    </source>
</evidence>
<dbReference type="GO" id="GO:0015824">
    <property type="term" value="P:proline transport"/>
    <property type="evidence" value="ECO:0007669"/>
    <property type="project" value="UniProtKB-UniRule"/>
</dbReference>
<feature type="transmembrane region" description="Helical" evidence="16">
    <location>
        <begin position="373"/>
        <end position="394"/>
    </location>
</feature>
<dbReference type="Proteomes" id="UP000238642">
    <property type="component" value="Unassembled WGS sequence"/>
</dbReference>
<keyword evidence="3 16" id="KW-0813">Transport</keyword>
<comment type="caution">
    <text evidence="17">The sequence shown here is derived from an EMBL/GenBank/DDBJ whole genome shotgun (WGS) entry which is preliminary data.</text>
</comment>
<feature type="transmembrane region" description="Helical" evidence="16">
    <location>
        <begin position="191"/>
        <end position="208"/>
    </location>
</feature>
<evidence type="ECO:0000256" key="13">
    <source>
        <dbReference type="ARBA" id="ARBA00067214"/>
    </source>
</evidence>
<keyword evidence="5 16" id="KW-0812">Transmembrane</keyword>
<dbReference type="RefSeq" id="WP_105727686.1">
    <property type="nucleotide sequence ID" value="NZ_PVBS01000005.1"/>
</dbReference>
<dbReference type="PROSITE" id="PS50283">
    <property type="entry name" value="NA_SOLUT_SYMP_3"/>
    <property type="match status" value="1"/>
</dbReference>
<proteinExistence type="inferred from homology"/>
<keyword evidence="16" id="KW-0029">Amino-acid transport</keyword>
<keyword evidence="4 16" id="KW-1003">Cell membrane</keyword>
<name>A0A2S9JEP7_9SPHI</name>
<evidence type="ECO:0000256" key="10">
    <source>
        <dbReference type="ARBA" id="ARBA00023136"/>
    </source>
</evidence>
<keyword evidence="9 16" id="KW-0406">Ion transport</keyword>
<dbReference type="InterPro" id="IPR038377">
    <property type="entry name" value="Na/Glc_symporter_sf"/>
</dbReference>
<feature type="transmembrane region" description="Helical" evidence="16">
    <location>
        <begin position="6"/>
        <end position="24"/>
    </location>
</feature>
<keyword evidence="7 16" id="KW-1133">Transmembrane helix</keyword>
<accession>A0A2S9JEP7</accession>
<sequence length="502" mass="55002">MNIYEVISIGLYVLIMIMIGIYGYRKSTSNSEEFLIGGRKMGPFVTALSAGASDMSGWLLMGLPGAMYMMGMSGSWLAIGLTTGAFLNYVIVAPRLRVYTEVAKNAITLPVFFENRFRDKSQLLKLVSSVFILIFFTLYTSAGMVSGGRLFESAFNMDYSIGLWATSLVVVFYTFIGGFMAVSLTDAVQGSIMVIALLLIPSVVVFQLGGVEETLDIIQRKNTNYMDMLRGTTAVSIVSLLAWGLGYFGQPHILVRFMAIDSVKDIKKARRVGMTWMAGTVLGSLLLGFFGIAYLQQFDAETMQRFDASQELSETIFIYLSKALFHPLIGGFLLSAILAAVMSTISSQLLVTSSSMTEDIYRTFFNKHANARNMLIMSRLSVLVVAIVAFLLALNPQESILGLVGNAWAGFGAAFGPLVILSLLWKRMTVAGALAGMLVGGATVLLWIYIPHDYKEVYEIIPGFLLSFLTIVVVSLMGKPVSAEIEKEFEEVRTRTSSSDTQ</sequence>
<comment type="catalytic activity">
    <reaction evidence="12">
        <text>L-proline(in) + Na(+)(in) = L-proline(out) + Na(+)(out)</text>
        <dbReference type="Rhea" id="RHEA:28967"/>
        <dbReference type="ChEBI" id="CHEBI:29101"/>
        <dbReference type="ChEBI" id="CHEBI:60039"/>
    </reaction>
</comment>
<dbReference type="Gene3D" id="1.20.1730.10">
    <property type="entry name" value="Sodium/glucose cotransporter"/>
    <property type="match status" value="1"/>
</dbReference>
<gene>
    <name evidence="17" type="primary">putP</name>
    <name evidence="17" type="ORF">C5749_18485</name>
</gene>
<feature type="transmembrane region" description="Helical" evidence="16">
    <location>
        <begin position="67"/>
        <end position="91"/>
    </location>
</feature>
<feature type="transmembrane region" description="Helical" evidence="16">
    <location>
        <begin position="431"/>
        <end position="451"/>
    </location>
</feature>
<dbReference type="GO" id="GO:0031402">
    <property type="term" value="F:sodium ion binding"/>
    <property type="evidence" value="ECO:0007669"/>
    <property type="project" value="UniProtKB-UniRule"/>
</dbReference>
<evidence type="ECO:0000313" key="18">
    <source>
        <dbReference type="Proteomes" id="UP000238642"/>
    </source>
</evidence>
<evidence type="ECO:0000256" key="4">
    <source>
        <dbReference type="ARBA" id="ARBA00022475"/>
    </source>
</evidence>
<dbReference type="PANTHER" id="PTHR48086">
    <property type="entry name" value="SODIUM/PROLINE SYMPORTER-RELATED"/>
    <property type="match status" value="1"/>
</dbReference>
<feature type="transmembrane region" description="Helical" evidence="16">
    <location>
        <begin position="457"/>
        <end position="477"/>
    </location>
</feature>
<dbReference type="PROSITE" id="PS00457">
    <property type="entry name" value="NA_SOLUT_SYMP_2"/>
    <property type="match status" value="1"/>
</dbReference>
<evidence type="ECO:0000256" key="7">
    <source>
        <dbReference type="ARBA" id="ARBA00022989"/>
    </source>
</evidence>
<dbReference type="GO" id="GO:0005298">
    <property type="term" value="F:proline:sodium symporter activity"/>
    <property type="evidence" value="ECO:0007669"/>
    <property type="project" value="UniProtKB-UniRule"/>
</dbReference>
<evidence type="ECO:0000256" key="6">
    <source>
        <dbReference type="ARBA" id="ARBA00022847"/>
    </source>
</evidence>
<comment type="function">
    <text evidence="16">Catalyzes the sodium-dependent uptake of extracellular L-proline.</text>
</comment>
<evidence type="ECO:0000256" key="5">
    <source>
        <dbReference type="ARBA" id="ARBA00022692"/>
    </source>
</evidence>
<dbReference type="InterPro" id="IPR001734">
    <property type="entry name" value="Na/solute_symporter"/>
</dbReference>
<evidence type="ECO:0000313" key="17">
    <source>
        <dbReference type="EMBL" id="PRD51395.1"/>
    </source>
</evidence>
<keyword evidence="6 16" id="KW-0769">Symport</keyword>
<evidence type="ECO:0000256" key="1">
    <source>
        <dbReference type="ARBA" id="ARBA00004651"/>
    </source>
</evidence>
<dbReference type="InterPro" id="IPR050277">
    <property type="entry name" value="Sodium:Solute_Symporter"/>
</dbReference>
<keyword evidence="8 16" id="KW-0915">Sodium</keyword>
<evidence type="ECO:0000256" key="16">
    <source>
        <dbReference type="RuleBase" id="RU366012"/>
    </source>
</evidence>
<evidence type="ECO:0000256" key="3">
    <source>
        <dbReference type="ARBA" id="ARBA00022448"/>
    </source>
</evidence>
<dbReference type="PANTHER" id="PTHR48086:SF3">
    <property type="entry name" value="SODIUM_PROLINE SYMPORTER"/>
    <property type="match status" value="1"/>
</dbReference>
<dbReference type="Pfam" id="PF00474">
    <property type="entry name" value="SSF"/>
    <property type="match status" value="1"/>
</dbReference>
<evidence type="ECO:0000256" key="9">
    <source>
        <dbReference type="ARBA" id="ARBA00023065"/>
    </source>
</evidence>
<keyword evidence="18" id="KW-1185">Reference proteome</keyword>
<reference evidence="17 18" key="1">
    <citation type="submission" date="2018-02" db="EMBL/GenBank/DDBJ databases">
        <title>The draft genome of Sphingobacterium gobiense H7.</title>
        <authorList>
            <person name="Li L."/>
            <person name="Liu L."/>
            <person name="Zhang X."/>
            <person name="Wang T."/>
            <person name="Liang L."/>
        </authorList>
    </citation>
    <scope>NUCLEOTIDE SEQUENCE [LARGE SCALE GENOMIC DNA]</scope>
    <source>
        <strain evidence="17 18">ACCC 05757</strain>
    </source>
</reference>
<protein>
    <recommendedName>
        <fullName evidence="13 16">Sodium/proline symporter</fullName>
    </recommendedName>
    <alternativeName>
        <fullName evidence="14 16">Proline permease</fullName>
    </alternativeName>
</protein>
<feature type="transmembrane region" description="Helical" evidence="16">
    <location>
        <begin position="274"/>
        <end position="295"/>
    </location>
</feature>
<feature type="transmembrane region" description="Helical" evidence="16">
    <location>
        <begin position="228"/>
        <end position="248"/>
    </location>
</feature>
<dbReference type="NCBIfam" id="TIGR00813">
    <property type="entry name" value="sss"/>
    <property type="match status" value="1"/>
</dbReference>
<keyword evidence="11 16" id="KW-0739">Sodium transport</keyword>
<dbReference type="InterPro" id="IPR011851">
    <property type="entry name" value="Na/Pro_symporter"/>
</dbReference>
<evidence type="ECO:0000256" key="14">
    <source>
        <dbReference type="ARBA" id="ARBA00082709"/>
    </source>
</evidence>
<dbReference type="NCBIfam" id="TIGR02121">
    <property type="entry name" value="Na_Pro_sym"/>
    <property type="match status" value="1"/>
</dbReference>